<proteinExistence type="predicted"/>
<dbReference type="AlphaFoldDB" id="A0A231UXB4"/>
<comment type="caution">
    <text evidence="1">The sequence shown here is derived from an EMBL/GenBank/DDBJ whole genome shotgun (WGS) entry which is preliminary data.</text>
</comment>
<evidence type="ECO:0000313" key="1">
    <source>
        <dbReference type="EMBL" id="OXT00534.1"/>
    </source>
</evidence>
<dbReference type="EMBL" id="NBYO01000002">
    <property type="protein sequence ID" value="OXT00534.1"/>
    <property type="molecule type" value="Genomic_DNA"/>
</dbReference>
<dbReference type="Proteomes" id="UP000215405">
    <property type="component" value="Unassembled WGS sequence"/>
</dbReference>
<organism evidence="1 2">
    <name type="scientific">Notoacmeibacter marinus</name>
    <dbReference type="NCBI Taxonomy" id="1876515"/>
    <lineage>
        <taxon>Bacteria</taxon>
        <taxon>Pseudomonadati</taxon>
        <taxon>Pseudomonadota</taxon>
        <taxon>Alphaproteobacteria</taxon>
        <taxon>Hyphomicrobiales</taxon>
        <taxon>Notoacmeibacteraceae</taxon>
        <taxon>Notoacmeibacter</taxon>
    </lineage>
</organism>
<sequence>MDGETRCTALELIAKRHARQKIYDSSAWGTSLDAIVSRLPADADFVVETVEYHADASGDPRPFIVARLAY</sequence>
<gene>
    <name evidence="1" type="ORF">B7H23_10500</name>
</gene>
<name>A0A231UXB4_9HYPH</name>
<keyword evidence="2" id="KW-1185">Reference proteome</keyword>
<protein>
    <submittedName>
        <fullName evidence="1">Uncharacterized protein</fullName>
    </submittedName>
</protein>
<accession>A0A231UXB4</accession>
<reference evidence="2" key="1">
    <citation type="journal article" date="2017" name="Int. J. Syst. Evol. Microbiol.">
        <title>Notoacmeibacter marinus gen. nov., sp. nov., isolated from the gut of a limpet and proposal of Notoacmeibacteraceae fam. nov. in the order Rhizobiales of the class Alphaproteobacteria.</title>
        <authorList>
            <person name="Huang Z."/>
            <person name="Guo F."/>
            <person name="Lai Q."/>
        </authorList>
    </citation>
    <scope>NUCLEOTIDE SEQUENCE [LARGE SCALE GENOMIC DNA]</scope>
    <source>
        <strain evidence="2">XMTR2A4</strain>
    </source>
</reference>
<evidence type="ECO:0000313" key="2">
    <source>
        <dbReference type="Proteomes" id="UP000215405"/>
    </source>
</evidence>